<sequence>MIRTLDADLLEAWDALALATGAPVFARPGWLRAWATAFGRLDDLRALTVHRGGELVAVLPVVGGRAAVRTPVNSETAMIVPVVADGDAAAELAQLLLARRAGVVDLDAVLADDPLTTQVRRTRNPVHATVRCRSPYVDTSGEVDAYLATLSKSRRKEVRRRERRLEEMGELTFEMDHGTGDDLGARLEEGFRLEAREWKLAAGSAIVSSPARVAFYTAGARWAAEQGVLRLAALRVDGHAFASGYCLEQSGTLHFLKLGMDDAYAKYGPGLMINLRMIEHAFARSDLDTFDMLGEFEPYKADLTGTVREQHRLRVYPTPVVGGVQRAATAAAGDLRRAVVARLSAPTRERLLAIKNRLQR</sequence>
<dbReference type="EC" id="2.3.1.-" evidence="2"/>
<name>A0ABU8N0H8_9PSEU</name>
<evidence type="ECO:0000259" key="1">
    <source>
        <dbReference type="Pfam" id="PF13480"/>
    </source>
</evidence>
<dbReference type="RefSeq" id="WP_337712379.1">
    <property type="nucleotide sequence ID" value="NZ_JBBEGL010000002.1"/>
</dbReference>
<accession>A0ABU8N0H8</accession>
<evidence type="ECO:0000313" key="3">
    <source>
        <dbReference type="Proteomes" id="UP001370100"/>
    </source>
</evidence>
<reference evidence="2 3" key="1">
    <citation type="submission" date="2024-03" db="EMBL/GenBank/DDBJ databases">
        <title>Actinomycetospora sp. OC33-EN06, a novel actinomycete isolated from wild orchid (Aerides multiflora).</title>
        <authorList>
            <person name="Suriyachadkun C."/>
        </authorList>
    </citation>
    <scope>NUCLEOTIDE SEQUENCE [LARGE SCALE GENOMIC DNA]</scope>
    <source>
        <strain evidence="2 3">OC33-EN06</strain>
    </source>
</reference>
<dbReference type="Pfam" id="PF13480">
    <property type="entry name" value="Acetyltransf_6"/>
    <property type="match status" value="1"/>
</dbReference>
<proteinExistence type="predicted"/>
<dbReference type="Proteomes" id="UP001370100">
    <property type="component" value="Unassembled WGS sequence"/>
</dbReference>
<protein>
    <submittedName>
        <fullName evidence="2">GNAT family N-acetyltransferase</fullName>
        <ecNumber evidence="2">2.3.1.-</ecNumber>
    </submittedName>
</protein>
<gene>
    <name evidence="2" type="ORF">WCD41_05420</name>
</gene>
<dbReference type="Gene3D" id="3.40.630.30">
    <property type="match status" value="1"/>
</dbReference>
<evidence type="ECO:0000313" key="2">
    <source>
        <dbReference type="EMBL" id="MEJ2885880.1"/>
    </source>
</evidence>
<keyword evidence="2" id="KW-0808">Transferase</keyword>
<keyword evidence="3" id="KW-1185">Reference proteome</keyword>
<dbReference type="EMBL" id="JBBEGL010000002">
    <property type="protein sequence ID" value="MEJ2885880.1"/>
    <property type="molecule type" value="Genomic_DNA"/>
</dbReference>
<dbReference type="SUPFAM" id="SSF55729">
    <property type="entry name" value="Acyl-CoA N-acyltransferases (Nat)"/>
    <property type="match status" value="1"/>
</dbReference>
<dbReference type="InterPro" id="IPR038740">
    <property type="entry name" value="BioF2-like_GNAT_dom"/>
</dbReference>
<dbReference type="InterPro" id="IPR016181">
    <property type="entry name" value="Acyl_CoA_acyltransferase"/>
</dbReference>
<keyword evidence="2" id="KW-0012">Acyltransferase</keyword>
<feature type="domain" description="BioF2-like acetyltransferase" evidence="1">
    <location>
        <begin position="152"/>
        <end position="300"/>
    </location>
</feature>
<dbReference type="GO" id="GO:0016746">
    <property type="term" value="F:acyltransferase activity"/>
    <property type="evidence" value="ECO:0007669"/>
    <property type="project" value="UniProtKB-KW"/>
</dbReference>
<organism evidence="2 3">
    <name type="scientific">Actinomycetospora aeridis</name>
    <dbReference type="NCBI Taxonomy" id="3129231"/>
    <lineage>
        <taxon>Bacteria</taxon>
        <taxon>Bacillati</taxon>
        <taxon>Actinomycetota</taxon>
        <taxon>Actinomycetes</taxon>
        <taxon>Pseudonocardiales</taxon>
        <taxon>Pseudonocardiaceae</taxon>
        <taxon>Actinomycetospora</taxon>
    </lineage>
</organism>
<comment type="caution">
    <text evidence="2">The sequence shown here is derived from an EMBL/GenBank/DDBJ whole genome shotgun (WGS) entry which is preliminary data.</text>
</comment>